<dbReference type="Proteomes" id="UP001232973">
    <property type="component" value="Unassembled WGS sequence"/>
</dbReference>
<evidence type="ECO:0000256" key="4">
    <source>
        <dbReference type="ARBA" id="ARBA00022989"/>
    </source>
</evidence>
<evidence type="ECO:0000313" key="9">
    <source>
        <dbReference type="EMBL" id="MDQ0189440.1"/>
    </source>
</evidence>
<feature type="transmembrane region" description="Helical" evidence="8">
    <location>
        <begin position="105"/>
        <end position="128"/>
    </location>
</feature>
<evidence type="ECO:0000256" key="2">
    <source>
        <dbReference type="ARBA" id="ARBA00022475"/>
    </source>
</evidence>
<comment type="caution">
    <text evidence="9">The sequence shown here is derived from an EMBL/GenBank/DDBJ whole genome shotgun (WGS) entry which is preliminary data.</text>
</comment>
<keyword evidence="2 8" id="KW-1003">Cell membrane</keyword>
<keyword evidence="5 8" id="KW-0406">Ion transport</keyword>
<dbReference type="InterPro" id="IPR022929">
    <property type="entry name" value="Put_MntP"/>
</dbReference>
<comment type="function">
    <text evidence="8">Probably functions as a manganese efflux pump.</text>
</comment>
<evidence type="ECO:0000313" key="10">
    <source>
        <dbReference type="Proteomes" id="UP001232973"/>
    </source>
</evidence>
<gene>
    <name evidence="8" type="primary">mntP</name>
    <name evidence="9" type="ORF">J2S03_001272</name>
</gene>
<keyword evidence="7 8" id="KW-0464">Manganese</keyword>
<sequence>MFNHVHDGLEIMMMAIALGMDAFSLAIGLGLHGVTRQRALRLAVYIGFFHVALTLAGLWAGVILQGMLGKVAQWFSGALLVGLGLHMVYASLYHNDSKEQAPLGATAVGGVLFAGGVSIDALSVGFSLGLRSAAYGIVAALAFGVVATIMCVLGILVGKRANKLTGTYGELLGAAILIGYGLHFICT</sequence>
<dbReference type="PANTHER" id="PTHR35529">
    <property type="entry name" value="MANGANESE EFFLUX PUMP MNTP-RELATED"/>
    <property type="match status" value="1"/>
</dbReference>
<dbReference type="HAMAP" id="MF_01521">
    <property type="entry name" value="MntP_pump"/>
    <property type="match status" value="1"/>
</dbReference>
<keyword evidence="10" id="KW-1185">Reference proteome</keyword>
<evidence type="ECO:0000256" key="6">
    <source>
        <dbReference type="ARBA" id="ARBA00023136"/>
    </source>
</evidence>
<keyword evidence="6 8" id="KW-0472">Membrane</keyword>
<accession>A0ABT9XH56</accession>
<feature type="transmembrane region" description="Helical" evidence="8">
    <location>
        <begin position="43"/>
        <end position="68"/>
    </location>
</feature>
<protein>
    <recommendedName>
        <fullName evidence="8">Putative manganese efflux pump MntP</fullName>
    </recommendedName>
</protein>
<dbReference type="Pfam" id="PF02659">
    <property type="entry name" value="Mntp"/>
    <property type="match status" value="1"/>
</dbReference>
<feature type="transmembrane region" description="Helical" evidence="8">
    <location>
        <begin position="168"/>
        <end position="185"/>
    </location>
</feature>
<feature type="transmembrane region" description="Helical" evidence="8">
    <location>
        <begin position="134"/>
        <end position="156"/>
    </location>
</feature>
<comment type="similarity">
    <text evidence="8">Belongs to the MntP (TC 9.B.29) family.</text>
</comment>
<keyword evidence="4 8" id="KW-1133">Transmembrane helix</keyword>
<dbReference type="PANTHER" id="PTHR35529:SF1">
    <property type="entry name" value="MANGANESE EFFLUX PUMP MNTP-RELATED"/>
    <property type="match status" value="1"/>
</dbReference>
<evidence type="ECO:0000256" key="1">
    <source>
        <dbReference type="ARBA" id="ARBA00022448"/>
    </source>
</evidence>
<dbReference type="InterPro" id="IPR003810">
    <property type="entry name" value="Mntp/YtaF"/>
</dbReference>
<keyword evidence="1 8" id="KW-0813">Transport</keyword>
<proteinExistence type="inferred from homology"/>
<dbReference type="RefSeq" id="WP_274457099.1">
    <property type="nucleotide sequence ID" value="NZ_CP067097.1"/>
</dbReference>
<feature type="transmembrane region" description="Helical" evidence="8">
    <location>
        <begin position="74"/>
        <end position="93"/>
    </location>
</feature>
<evidence type="ECO:0000256" key="7">
    <source>
        <dbReference type="ARBA" id="ARBA00023211"/>
    </source>
</evidence>
<evidence type="ECO:0000256" key="5">
    <source>
        <dbReference type="ARBA" id="ARBA00023065"/>
    </source>
</evidence>
<reference evidence="9 10" key="1">
    <citation type="submission" date="2023-07" db="EMBL/GenBank/DDBJ databases">
        <title>Genomic Encyclopedia of Type Strains, Phase IV (KMG-IV): sequencing the most valuable type-strain genomes for metagenomic binning, comparative biology and taxonomic classification.</title>
        <authorList>
            <person name="Goeker M."/>
        </authorList>
    </citation>
    <scope>NUCLEOTIDE SEQUENCE [LARGE SCALE GENOMIC DNA]</scope>
    <source>
        <strain evidence="9 10">DSM 4006</strain>
    </source>
</reference>
<evidence type="ECO:0000256" key="3">
    <source>
        <dbReference type="ARBA" id="ARBA00022692"/>
    </source>
</evidence>
<evidence type="ECO:0000256" key="8">
    <source>
        <dbReference type="HAMAP-Rule" id="MF_01521"/>
    </source>
</evidence>
<name>A0ABT9XH56_9BACL</name>
<organism evidence="9 10">
    <name type="scientific">Alicyclobacillus cycloheptanicus</name>
    <dbReference type="NCBI Taxonomy" id="1457"/>
    <lineage>
        <taxon>Bacteria</taxon>
        <taxon>Bacillati</taxon>
        <taxon>Bacillota</taxon>
        <taxon>Bacilli</taxon>
        <taxon>Bacillales</taxon>
        <taxon>Alicyclobacillaceae</taxon>
        <taxon>Alicyclobacillus</taxon>
    </lineage>
</organism>
<feature type="transmembrane region" description="Helical" evidence="8">
    <location>
        <begin position="12"/>
        <end position="31"/>
    </location>
</feature>
<keyword evidence="3 8" id="KW-0812">Transmembrane</keyword>
<dbReference type="EMBL" id="JAUSTP010000007">
    <property type="protein sequence ID" value="MDQ0189440.1"/>
    <property type="molecule type" value="Genomic_DNA"/>
</dbReference>
<comment type="subcellular location">
    <subcellularLocation>
        <location evidence="8">Cell membrane</location>
        <topology evidence="8">Multi-pass membrane protein</topology>
    </subcellularLocation>
</comment>